<reference evidence="5 6" key="1">
    <citation type="submission" date="2020-11" db="EMBL/GenBank/DDBJ databases">
        <title>Algicoccus daihaiensis sp.nov., isolated from Daihai Lake in Inner Mongolia.</title>
        <authorList>
            <person name="Kai J."/>
        </authorList>
    </citation>
    <scope>NUCLEOTIDE SEQUENCE [LARGE SCALE GENOMIC DNA]</scope>
    <source>
        <strain evidence="6">f23</strain>
    </source>
</reference>
<evidence type="ECO:0000256" key="2">
    <source>
        <dbReference type="ARBA" id="ARBA00023015"/>
    </source>
</evidence>
<organism evidence="5 6">
    <name type="scientific">Orrella daihaiensis</name>
    <dbReference type="NCBI Taxonomy" id="2782176"/>
    <lineage>
        <taxon>Bacteria</taxon>
        <taxon>Pseudomonadati</taxon>
        <taxon>Pseudomonadota</taxon>
        <taxon>Betaproteobacteria</taxon>
        <taxon>Burkholderiales</taxon>
        <taxon>Alcaligenaceae</taxon>
        <taxon>Orrella</taxon>
    </lineage>
</organism>
<feature type="domain" description="NusG-like N-terminal" evidence="4">
    <location>
        <begin position="1"/>
        <end position="101"/>
    </location>
</feature>
<sequence length="165" mass="18690">MQWFVVHTKPKQETRALTNLERQGYDCFLPTIPKKRVKGKSFEMVREPLFSRYLFIELDTTLSGRSWAPIRSTLGVSKLVAFSSEPARVSPELIQLLRDQEAALAESPLVQYQTGDIVRIKNGPFKGLEAVYQMDDGESRAMVLIELLHKPTRLGVEVGDLLKVS</sequence>
<protein>
    <submittedName>
        <fullName evidence="5">Transcription/translation regulatory transformer protein RfaH</fullName>
    </submittedName>
</protein>
<keyword evidence="6" id="KW-1185">Reference proteome</keyword>
<dbReference type="InterPro" id="IPR006645">
    <property type="entry name" value="NGN-like_dom"/>
</dbReference>
<dbReference type="SMART" id="SM00738">
    <property type="entry name" value="NGN"/>
    <property type="match status" value="1"/>
</dbReference>
<dbReference type="Pfam" id="PF02357">
    <property type="entry name" value="NusG"/>
    <property type="match status" value="1"/>
</dbReference>
<name>A0ABY4AJZ6_9BURK</name>
<evidence type="ECO:0000313" key="6">
    <source>
        <dbReference type="Proteomes" id="UP000831607"/>
    </source>
</evidence>
<evidence type="ECO:0000256" key="1">
    <source>
        <dbReference type="ARBA" id="ARBA00022814"/>
    </source>
</evidence>
<dbReference type="PANTHER" id="PTHR30265:SF7">
    <property type="entry name" value="TRANSCRIPTION ANTITERMINATION PROTEIN RFAH"/>
    <property type="match status" value="1"/>
</dbReference>
<dbReference type="NCBIfam" id="TIGR01955">
    <property type="entry name" value="RfaH"/>
    <property type="match status" value="1"/>
</dbReference>
<dbReference type="NCBIfam" id="NF006534">
    <property type="entry name" value="PRK09014.1"/>
    <property type="match status" value="1"/>
</dbReference>
<evidence type="ECO:0000313" key="5">
    <source>
        <dbReference type="EMBL" id="UOD49976.1"/>
    </source>
</evidence>
<dbReference type="Proteomes" id="UP000831607">
    <property type="component" value="Chromosome"/>
</dbReference>
<dbReference type="InterPro" id="IPR036735">
    <property type="entry name" value="NGN_dom_sf"/>
</dbReference>
<dbReference type="InterPro" id="IPR010215">
    <property type="entry name" value="Transcription_antiterm_RfaH"/>
</dbReference>
<dbReference type="InterPro" id="IPR043425">
    <property type="entry name" value="NusG-like"/>
</dbReference>
<keyword evidence="2" id="KW-0805">Transcription regulation</keyword>
<dbReference type="RefSeq" id="WP_243478371.1">
    <property type="nucleotide sequence ID" value="NZ_CP063982.1"/>
</dbReference>
<gene>
    <name evidence="5" type="primary">rfaH</name>
    <name evidence="5" type="ORF">DHf2319_11125</name>
</gene>
<accession>A0ABY4AJZ6</accession>
<dbReference type="SUPFAM" id="SSF50104">
    <property type="entry name" value="Translation proteins SH3-like domain"/>
    <property type="match status" value="1"/>
</dbReference>
<dbReference type="Gene3D" id="3.30.70.940">
    <property type="entry name" value="NusG, N-terminal domain"/>
    <property type="match status" value="1"/>
</dbReference>
<dbReference type="SUPFAM" id="SSF82679">
    <property type="entry name" value="N-utilization substance G protein NusG, N-terminal domain"/>
    <property type="match status" value="1"/>
</dbReference>
<dbReference type="InterPro" id="IPR008991">
    <property type="entry name" value="Translation_prot_SH3-like_sf"/>
</dbReference>
<evidence type="ECO:0000259" key="4">
    <source>
        <dbReference type="SMART" id="SM00738"/>
    </source>
</evidence>
<keyword evidence="1" id="KW-0889">Transcription antitermination</keyword>
<dbReference type="CDD" id="cd06091">
    <property type="entry name" value="KOW_NusG"/>
    <property type="match status" value="1"/>
</dbReference>
<evidence type="ECO:0000256" key="3">
    <source>
        <dbReference type="ARBA" id="ARBA00023163"/>
    </source>
</evidence>
<dbReference type="EMBL" id="CP063982">
    <property type="protein sequence ID" value="UOD49976.1"/>
    <property type="molecule type" value="Genomic_DNA"/>
</dbReference>
<keyword evidence="3" id="KW-0804">Transcription</keyword>
<proteinExistence type="predicted"/>
<dbReference type="CDD" id="cd09892">
    <property type="entry name" value="NGN_SP_RfaH"/>
    <property type="match status" value="1"/>
</dbReference>
<dbReference type="PANTHER" id="PTHR30265">
    <property type="entry name" value="RHO-INTERACTING TRANSCRIPTION TERMINATION FACTOR NUSG"/>
    <property type="match status" value="1"/>
</dbReference>